<gene>
    <name evidence="5" type="ORF">EV659_11328</name>
</gene>
<dbReference type="AlphaFoldDB" id="A0A4R2PA57"/>
<dbReference type="SUPFAM" id="SSF53335">
    <property type="entry name" value="S-adenosyl-L-methionine-dependent methyltransferases"/>
    <property type="match status" value="1"/>
</dbReference>
<evidence type="ECO:0000313" key="5">
    <source>
        <dbReference type="EMBL" id="TCP30775.1"/>
    </source>
</evidence>
<evidence type="ECO:0000313" key="6">
    <source>
        <dbReference type="Proteomes" id="UP000295399"/>
    </source>
</evidence>
<evidence type="ECO:0000256" key="2">
    <source>
        <dbReference type="ARBA" id="ARBA00022691"/>
    </source>
</evidence>
<comment type="caution">
    <text evidence="5">The sequence shown here is derived from an EMBL/GenBank/DDBJ whole genome shotgun (WGS) entry which is preliminary data.</text>
</comment>
<dbReference type="GO" id="GO:0032259">
    <property type="term" value="P:methylation"/>
    <property type="evidence" value="ECO:0007669"/>
    <property type="project" value="UniProtKB-KW"/>
</dbReference>
<dbReference type="PROSITE" id="PS00092">
    <property type="entry name" value="N6_MTASE"/>
    <property type="match status" value="1"/>
</dbReference>
<dbReference type="GO" id="GO:0008170">
    <property type="term" value="F:N-methyltransferase activity"/>
    <property type="evidence" value="ECO:0007669"/>
    <property type="project" value="UniProtKB-ARBA"/>
</dbReference>
<protein>
    <submittedName>
        <fullName evidence="5">tRNA1(Val) A37 N6-methylase TrmN6</fullName>
    </submittedName>
</protein>
<dbReference type="InterPro" id="IPR029063">
    <property type="entry name" value="SAM-dependent_MTases_sf"/>
</dbReference>
<dbReference type="EMBL" id="SLXO01000013">
    <property type="protein sequence ID" value="TCP30775.1"/>
    <property type="molecule type" value="Genomic_DNA"/>
</dbReference>
<accession>A0A4R2PA57</accession>
<evidence type="ECO:0000256" key="1">
    <source>
        <dbReference type="ARBA" id="ARBA00022603"/>
    </source>
</evidence>
<organism evidence="5 6">
    <name type="scientific">Rhodothalassium salexigens DSM 2132</name>
    <dbReference type="NCBI Taxonomy" id="1188247"/>
    <lineage>
        <taxon>Bacteria</taxon>
        <taxon>Pseudomonadati</taxon>
        <taxon>Pseudomonadota</taxon>
        <taxon>Alphaproteobacteria</taxon>
        <taxon>Rhodothalassiales</taxon>
        <taxon>Rhodothalassiaceae</taxon>
        <taxon>Rhodothalassium</taxon>
    </lineage>
</organism>
<dbReference type="CDD" id="cd02440">
    <property type="entry name" value="AdoMet_MTases"/>
    <property type="match status" value="1"/>
</dbReference>
<keyword evidence="1 5" id="KW-0808">Transferase</keyword>
<dbReference type="InterPro" id="IPR002052">
    <property type="entry name" value="DNA_methylase_N6_adenine_CS"/>
</dbReference>
<proteinExistence type="predicted"/>
<keyword evidence="1 5" id="KW-0489">Methyltransferase</keyword>
<dbReference type="RefSeq" id="WP_200287675.1">
    <property type="nucleotide sequence ID" value="NZ_JACIGF010000013.1"/>
</dbReference>
<dbReference type="PANTHER" id="PTHR47739:SF1">
    <property type="entry name" value="TRNA1(VAL) (ADENINE(37)-N6)-METHYLTRANSFERASE"/>
    <property type="match status" value="1"/>
</dbReference>
<dbReference type="Gene3D" id="3.40.50.150">
    <property type="entry name" value="Vaccinia Virus protein VP39"/>
    <property type="match status" value="1"/>
</dbReference>
<feature type="domain" description="Methyltransferase small" evidence="4">
    <location>
        <begin position="47"/>
        <end position="146"/>
    </location>
</feature>
<dbReference type="InterPro" id="IPR007848">
    <property type="entry name" value="Small_mtfrase_dom"/>
</dbReference>
<dbReference type="GO" id="GO:0008757">
    <property type="term" value="F:S-adenosylmethionine-dependent methyltransferase activity"/>
    <property type="evidence" value="ECO:0007669"/>
    <property type="project" value="UniProtKB-ARBA"/>
</dbReference>
<reference evidence="5 6" key="1">
    <citation type="submission" date="2019-03" db="EMBL/GenBank/DDBJ databases">
        <title>Genomic Encyclopedia of Type Strains, Phase IV (KMG-IV): sequencing the most valuable type-strain genomes for metagenomic binning, comparative biology and taxonomic classification.</title>
        <authorList>
            <person name="Goeker M."/>
        </authorList>
    </citation>
    <scope>NUCLEOTIDE SEQUENCE [LARGE SCALE GENOMIC DNA]</scope>
    <source>
        <strain evidence="5 6">DSM 2132</strain>
    </source>
</reference>
<dbReference type="InParanoid" id="A0A4R2PA57"/>
<keyword evidence="6" id="KW-1185">Reference proteome</keyword>
<feature type="region of interest" description="Disordered" evidence="3">
    <location>
        <begin position="1"/>
        <end position="21"/>
    </location>
</feature>
<evidence type="ECO:0000259" key="4">
    <source>
        <dbReference type="Pfam" id="PF05175"/>
    </source>
</evidence>
<dbReference type="Proteomes" id="UP000295399">
    <property type="component" value="Unassembled WGS sequence"/>
</dbReference>
<dbReference type="InterPro" id="IPR050210">
    <property type="entry name" value="tRNA_Adenine-N(6)_MTase"/>
</dbReference>
<keyword evidence="2" id="KW-0949">S-adenosyl-L-methionine</keyword>
<name>A0A4R2PA57_RHOSA</name>
<sequence>MTPEAIVPPLTPAAHGPARPDETVDDLLGGALRLIQPARGYRMAVDTVLLAAAVPARAGAQTVELGTGTGAAALAVAWRTGARVDGLEVQAPLAALARRNAALNGLDGRVRIAEGSLDRPFRDTLPHLVPGRVDHVFANPPYAAPGEGPASPIPGKTAAHAHETLDLGHWVDAGHRLLRTKGTLTVIHRADRLAALVALLHPRFGDTTVLPLWPRAGQSAKRVLVQARKGTRGGSRLLPGLCLHGAQTRYTPEAEAVLRRGAALDLADGGAIRETPTP</sequence>
<dbReference type="GO" id="GO:0003676">
    <property type="term" value="F:nucleic acid binding"/>
    <property type="evidence" value="ECO:0007669"/>
    <property type="project" value="InterPro"/>
</dbReference>
<dbReference type="PANTHER" id="PTHR47739">
    <property type="entry name" value="TRNA1(VAL) (ADENINE(37)-N6)-METHYLTRANSFERASE"/>
    <property type="match status" value="1"/>
</dbReference>
<evidence type="ECO:0000256" key="3">
    <source>
        <dbReference type="SAM" id="MobiDB-lite"/>
    </source>
</evidence>
<dbReference type="Pfam" id="PF05175">
    <property type="entry name" value="MTS"/>
    <property type="match status" value="1"/>
</dbReference>